<dbReference type="InterPro" id="IPR004100">
    <property type="entry name" value="ATPase_F1/V1/A1_a/bsu_N"/>
</dbReference>
<dbReference type="Gene3D" id="1.20.150.20">
    <property type="entry name" value="ATP synthase alpha/beta chain, C-terminal domain"/>
    <property type="match status" value="1"/>
</dbReference>
<dbReference type="GO" id="GO:0045259">
    <property type="term" value="C:proton-transporting ATP synthase complex"/>
    <property type="evidence" value="ECO:0007669"/>
    <property type="project" value="UniProtKB-KW"/>
</dbReference>
<evidence type="ECO:0000256" key="10">
    <source>
        <dbReference type="ARBA" id="ARBA00023310"/>
    </source>
</evidence>
<dbReference type="InterPro" id="IPR020003">
    <property type="entry name" value="ATPase_a/bsu_AS"/>
</dbReference>
<dbReference type="SUPFAM" id="SSF52540">
    <property type="entry name" value="P-loop containing nucleoside triphosphate hydrolases"/>
    <property type="match status" value="1"/>
</dbReference>
<evidence type="ECO:0000256" key="5">
    <source>
        <dbReference type="ARBA" id="ARBA00022781"/>
    </source>
</evidence>
<evidence type="ECO:0000256" key="4">
    <source>
        <dbReference type="ARBA" id="ARBA00022741"/>
    </source>
</evidence>
<dbReference type="PROSITE" id="PS00152">
    <property type="entry name" value="ATPASE_ALPHA_BETA"/>
    <property type="match status" value="1"/>
</dbReference>
<evidence type="ECO:0000256" key="1">
    <source>
        <dbReference type="ARBA" id="ARBA00004273"/>
    </source>
</evidence>
<dbReference type="GeneID" id="80900409"/>
<dbReference type="Proteomes" id="UP000232875">
    <property type="component" value="Unassembled WGS sequence"/>
</dbReference>
<keyword evidence="3 11" id="KW-0813">Transport</keyword>
<dbReference type="InterPro" id="IPR023366">
    <property type="entry name" value="ATP_synth_asu-like_sf"/>
</dbReference>
<dbReference type="PANTHER" id="PTHR48082:SF2">
    <property type="entry name" value="ATP SYNTHASE SUBUNIT ALPHA, MITOCHONDRIAL"/>
    <property type="match status" value="1"/>
</dbReference>
<reference evidence="16 17" key="1">
    <citation type="submission" date="2017-10" db="EMBL/GenBank/DDBJ databases">
        <title>A novel species of cold-tolerant Malassezia isolated from bats.</title>
        <authorList>
            <person name="Lorch J.M."/>
            <person name="Palmer J.M."/>
            <person name="Vanderwolf K.J."/>
            <person name="Schmidt K.Z."/>
            <person name="Verant M.L."/>
            <person name="Weller T.J."/>
            <person name="Blehert D.S."/>
        </authorList>
    </citation>
    <scope>NUCLEOTIDE SEQUENCE [LARGE SCALE GENOMIC DNA]</scope>
    <source>
        <strain evidence="16 17">NWHC:44797-103</strain>
    </source>
</reference>
<evidence type="ECO:0000256" key="8">
    <source>
        <dbReference type="ARBA" id="ARBA00023136"/>
    </source>
</evidence>
<gene>
    <name evidence="16" type="primary">ATP1</name>
    <name evidence="16" type="ORF">MVES_000850</name>
</gene>
<dbReference type="FunFam" id="3.40.50.300:FF:004039">
    <property type="entry name" value="ATP synthase subunit alpha, mitochondrial"/>
    <property type="match status" value="1"/>
</dbReference>
<keyword evidence="4 12" id="KW-0547">Nucleotide-binding</keyword>
<keyword evidence="17" id="KW-1185">Reference proteome</keyword>
<dbReference type="AlphaFoldDB" id="A0A2N1JE18"/>
<evidence type="ECO:0000256" key="11">
    <source>
        <dbReference type="RuleBase" id="RU000339"/>
    </source>
</evidence>
<dbReference type="PIRSF" id="PIRSF039088">
    <property type="entry name" value="F_ATPase_subunit_alpha"/>
    <property type="match status" value="1"/>
</dbReference>
<dbReference type="GO" id="GO:0043531">
    <property type="term" value="F:ADP binding"/>
    <property type="evidence" value="ECO:0007669"/>
    <property type="project" value="TreeGrafter"/>
</dbReference>
<dbReference type="Pfam" id="PF00006">
    <property type="entry name" value="ATP-synt_ab"/>
    <property type="match status" value="1"/>
</dbReference>
<dbReference type="FunFam" id="2.40.30.20:FF:000001">
    <property type="entry name" value="ATP synthase subunit alpha"/>
    <property type="match status" value="1"/>
</dbReference>
<evidence type="ECO:0000313" key="16">
    <source>
        <dbReference type="EMBL" id="PKI84773.1"/>
    </source>
</evidence>
<dbReference type="FunFam" id="1.20.150.20:FF:000001">
    <property type="entry name" value="ATP synthase subunit alpha"/>
    <property type="match status" value="1"/>
</dbReference>
<dbReference type="CDD" id="cd18113">
    <property type="entry name" value="ATP-synt_F1_alpha_C"/>
    <property type="match status" value="1"/>
</dbReference>
<name>A0A2N1JE18_9BASI</name>
<dbReference type="SUPFAM" id="SSF47917">
    <property type="entry name" value="C-terminal domain of alpha and beta subunits of F1 ATP synthase"/>
    <property type="match status" value="1"/>
</dbReference>
<comment type="subcellular location">
    <subcellularLocation>
        <location evidence="1">Mitochondrion inner membrane</location>
    </subcellularLocation>
</comment>
<dbReference type="NCBIfam" id="NF009884">
    <property type="entry name" value="PRK13343.1"/>
    <property type="match status" value="1"/>
</dbReference>
<dbReference type="NCBIfam" id="TIGR00962">
    <property type="entry name" value="atpA"/>
    <property type="match status" value="1"/>
</dbReference>
<comment type="similarity">
    <text evidence="2 11">Belongs to the ATPase alpha/beta chains family.</text>
</comment>
<evidence type="ECO:0000256" key="12">
    <source>
        <dbReference type="RuleBase" id="RU003551"/>
    </source>
</evidence>
<dbReference type="Pfam" id="PF02874">
    <property type="entry name" value="ATP-synt_ab_N"/>
    <property type="match status" value="1"/>
</dbReference>
<feature type="domain" description="ATPase F1/V1/A1 complex alpha/beta subunit nucleotide-binding" evidence="13">
    <location>
        <begin position="187"/>
        <end position="410"/>
    </location>
</feature>
<keyword evidence="10 12" id="KW-0066">ATP synthesis</keyword>
<keyword evidence="7 11" id="KW-0406">Ion transport</keyword>
<dbReference type="STRING" id="2020962.A0A2N1JE18"/>
<evidence type="ECO:0000256" key="7">
    <source>
        <dbReference type="ARBA" id="ARBA00023065"/>
    </source>
</evidence>
<keyword evidence="9 12" id="KW-0139">CF(1)</keyword>
<dbReference type="GO" id="GO:0005743">
    <property type="term" value="C:mitochondrial inner membrane"/>
    <property type="evidence" value="ECO:0007669"/>
    <property type="project" value="UniProtKB-SubCell"/>
</dbReference>
<dbReference type="Gene3D" id="2.40.30.20">
    <property type="match status" value="1"/>
</dbReference>
<dbReference type="InterPro" id="IPR005294">
    <property type="entry name" value="ATP_synth_F1_asu"/>
</dbReference>
<dbReference type="InterPro" id="IPR000793">
    <property type="entry name" value="ATP_synth_asu_C"/>
</dbReference>
<sequence>MLARSSGIAFANLTRASIAATARRSIPAVAFSARHYATAKASASEVSAILEQRIAGASANFDAEETGRVLTIGDGIARVYGLRNVEAEEMVEFASGVRGMALNLEPDNVGVTIFGSDRDIKEGDTVKRTGAIVDVPVGPGLLGRVVDALGNPIDGKGPIESVERRRASVKAPGILPRQSVHEPMETGYKSVDAMVPIGRGQRELVIGDRQTGKTALVLDTILNQLRWNESGDEKKKLSCIYVAVGQKRSTVAQLVQVLEQRDALKYTSIVAATASDAAPLQYLAPFTGCSIGEWFRDNGRHALVIFDDLSKQAVAYRQMSLLLRRPPGREAYPGDVFYLHSRLLERAAKMSDKMGSGSMTALPIIETQGGDVSAFIPTNVISITDGQIFLEAELFFKGIRPAVNVGLSVSRVGSAAQTKVYKAVAGSLKLYLAQYRELAAFAQFGSDLDASTRYTLSRGARLTELLKQPQYHPLATEIQVPILFAGVRGLLDDVPVNKIVEWENVYHDELANQSDLLKEITKGSMTKELEEKINASVKNSVSSFLGNPN</sequence>
<dbReference type="OrthoDB" id="9805536at2759"/>
<accession>A0A2N1JE18</accession>
<dbReference type="InterPro" id="IPR038376">
    <property type="entry name" value="ATP_synth_asu_C_sf"/>
</dbReference>
<evidence type="ECO:0000313" key="17">
    <source>
        <dbReference type="Proteomes" id="UP000232875"/>
    </source>
</evidence>
<dbReference type="GO" id="GO:0005524">
    <property type="term" value="F:ATP binding"/>
    <property type="evidence" value="ECO:0007669"/>
    <property type="project" value="UniProtKB-KW"/>
</dbReference>
<dbReference type="SUPFAM" id="SSF50615">
    <property type="entry name" value="N-terminal domain of alpha and beta subunits of F1 ATP synthase"/>
    <property type="match status" value="1"/>
</dbReference>
<comment type="function">
    <text evidence="12">Produces ATP from ADP in the presence of a proton gradient across the membrane.</text>
</comment>
<dbReference type="Pfam" id="PF00306">
    <property type="entry name" value="ATP-synt_ab_C"/>
    <property type="match status" value="1"/>
</dbReference>
<dbReference type="HAMAP" id="MF_01346">
    <property type="entry name" value="ATP_synth_alpha_bact"/>
    <property type="match status" value="1"/>
</dbReference>
<dbReference type="EMBL" id="KZ454988">
    <property type="protein sequence ID" value="PKI84773.1"/>
    <property type="molecule type" value="Genomic_DNA"/>
</dbReference>
<evidence type="ECO:0000256" key="9">
    <source>
        <dbReference type="ARBA" id="ARBA00023196"/>
    </source>
</evidence>
<dbReference type="GO" id="GO:0046933">
    <property type="term" value="F:proton-transporting ATP synthase activity, rotational mechanism"/>
    <property type="evidence" value="ECO:0007669"/>
    <property type="project" value="InterPro"/>
</dbReference>
<dbReference type="RefSeq" id="XP_056061733.1">
    <property type="nucleotide sequence ID" value="XM_056205758.1"/>
</dbReference>
<dbReference type="InterPro" id="IPR000194">
    <property type="entry name" value="ATPase_F1/V1/A1_a/bsu_nucl-bd"/>
</dbReference>
<dbReference type="PANTHER" id="PTHR48082">
    <property type="entry name" value="ATP SYNTHASE SUBUNIT ALPHA, MITOCHONDRIAL"/>
    <property type="match status" value="1"/>
</dbReference>
<organism evidence="16 17">
    <name type="scientific">Malassezia vespertilionis</name>
    <dbReference type="NCBI Taxonomy" id="2020962"/>
    <lineage>
        <taxon>Eukaryota</taxon>
        <taxon>Fungi</taxon>
        <taxon>Dikarya</taxon>
        <taxon>Basidiomycota</taxon>
        <taxon>Ustilaginomycotina</taxon>
        <taxon>Malasseziomycetes</taxon>
        <taxon>Malasseziales</taxon>
        <taxon>Malasseziaceae</taxon>
        <taxon>Malassezia</taxon>
    </lineage>
</organism>
<feature type="domain" description="ATPase F1/V1/A1 complex alpha/beta subunit N-terminal" evidence="15">
    <location>
        <begin position="64"/>
        <end position="130"/>
    </location>
</feature>
<evidence type="ECO:0000259" key="14">
    <source>
        <dbReference type="Pfam" id="PF00306"/>
    </source>
</evidence>
<keyword evidence="8" id="KW-0472">Membrane</keyword>
<protein>
    <recommendedName>
        <fullName evidence="12">ATP synthase subunit alpha</fullName>
    </recommendedName>
</protein>
<dbReference type="InterPro" id="IPR027417">
    <property type="entry name" value="P-loop_NTPase"/>
</dbReference>
<keyword evidence="6 12" id="KW-0067">ATP-binding</keyword>
<keyword evidence="5 11" id="KW-0375">Hydrogen ion transport</keyword>
<dbReference type="CDD" id="cd01132">
    <property type="entry name" value="F1-ATPase_alpha_CD"/>
    <property type="match status" value="1"/>
</dbReference>
<evidence type="ECO:0000259" key="15">
    <source>
        <dbReference type="Pfam" id="PF02874"/>
    </source>
</evidence>
<evidence type="ECO:0000256" key="2">
    <source>
        <dbReference type="ARBA" id="ARBA00008936"/>
    </source>
</evidence>
<feature type="domain" description="ATP synthase alpha subunit C-terminal" evidence="14">
    <location>
        <begin position="417"/>
        <end position="538"/>
    </location>
</feature>
<evidence type="ECO:0000259" key="13">
    <source>
        <dbReference type="Pfam" id="PF00006"/>
    </source>
</evidence>
<proteinExistence type="inferred from homology"/>
<evidence type="ECO:0000256" key="6">
    <source>
        <dbReference type="ARBA" id="ARBA00022840"/>
    </source>
</evidence>
<evidence type="ECO:0000256" key="3">
    <source>
        <dbReference type="ARBA" id="ARBA00022448"/>
    </source>
</evidence>
<dbReference type="InterPro" id="IPR036121">
    <property type="entry name" value="ATPase_F1/V1/A1_a/bsu_N_sf"/>
</dbReference>
<dbReference type="CDD" id="cd18116">
    <property type="entry name" value="ATP-synt_F1_alpha_N"/>
    <property type="match status" value="1"/>
</dbReference>
<dbReference type="InterPro" id="IPR033732">
    <property type="entry name" value="ATP_synth_F1_a_nt-bd_dom"/>
</dbReference>
<dbReference type="Gene3D" id="3.40.50.300">
    <property type="entry name" value="P-loop containing nucleotide triphosphate hydrolases"/>
    <property type="match status" value="1"/>
</dbReference>